<comment type="caution">
    <text evidence="2">The sequence shown here is derived from an EMBL/GenBank/DDBJ whole genome shotgun (WGS) entry which is preliminary data.</text>
</comment>
<accession>A0AAN5D687</accession>
<evidence type="ECO:0000256" key="1">
    <source>
        <dbReference type="SAM" id="SignalP"/>
    </source>
</evidence>
<evidence type="ECO:0000313" key="2">
    <source>
        <dbReference type="EMBL" id="GMR56425.1"/>
    </source>
</evidence>
<organism evidence="2 3">
    <name type="scientific">Pristionchus mayeri</name>
    <dbReference type="NCBI Taxonomy" id="1317129"/>
    <lineage>
        <taxon>Eukaryota</taxon>
        <taxon>Metazoa</taxon>
        <taxon>Ecdysozoa</taxon>
        <taxon>Nematoda</taxon>
        <taxon>Chromadorea</taxon>
        <taxon>Rhabditida</taxon>
        <taxon>Rhabditina</taxon>
        <taxon>Diplogasteromorpha</taxon>
        <taxon>Diplogasteroidea</taxon>
        <taxon>Neodiplogasteridae</taxon>
        <taxon>Pristionchus</taxon>
    </lineage>
</organism>
<proteinExistence type="predicted"/>
<keyword evidence="3" id="KW-1185">Reference proteome</keyword>
<gene>
    <name evidence="2" type="ORF">PMAYCL1PPCAC_26620</name>
</gene>
<evidence type="ECO:0000313" key="3">
    <source>
        <dbReference type="Proteomes" id="UP001328107"/>
    </source>
</evidence>
<feature type="signal peptide" evidence="1">
    <location>
        <begin position="1"/>
        <end position="45"/>
    </location>
</feature>
<protein>
    <submittedName>
        <fullName evidence="2">Uncharacterized protein</fullName>
    </submittedName>
</protein>
<dbReference type="Proteomes" id="UP001328107">
    <property type="component" value="Unassembled WGS sequence"/>
</dbReference>
<sequence>SPLPSSLLPSTTSPSGLLVSRAMKVFHRIRCHLIVLLVMIHCSTAAPPSPPPPKPDFSKCGGEDKSTICMIRGKECVIHPPSKDILEY</sequence>
<name>A0AAN5D687_9BILA</name>
<dbReference type="EMBL" id="BTRK01000005">
    <property type="protein sequence ID" value="GMR56425.1"/>
    <property type="molecule type" value="Genomic_DNA"/>
</dbReference>
<feature type="non-terminal residue" evidence="2">
    <location>
        <position position="88"/>
    </location>
</feature>
<reference evidence="3" key="1">
    <citation type="submission" date="2022-10" db="EMBL/GenBank/DDBJ databases">
        <title>Genome assembly of Pristionchus species.</title>
        <authorList>
            <person name="Yoshida K."/>
            <person name="Sommer R.J."/>
        </authorList>
    </citation>
    <scope>NUCLEOTIDE SEQUENCE [LARGE SCALE GENOMIC DNA]</scope>
    <source>
        <strain evidence="3">RS5460</strain>
    </source>
</reference>
<feature type="chain" id="PRO_5042849814" evidence="1">
    <location>
        <begin position="46"/>
        <end position="88"/>
    </location>
</feature>
<keyword evidence="1" id="KW-0732">Signal</keyword>
<dbReference type="AlphaFoldDB" id="A0AAN5D687"/>
<feature type="non-terminal residue" evidence="2">
    <location>
        <position position="1"/>
    </location>
</feature>